<evidence type="ECO:0000313" key="2">
    <source>
        <dbReference type="EMBL" id="KAJ5307591.1"/>
    </source>
</evidence>
<protein>
    <submittedName>
        <fullName evidence="2">Uncharacterized protein</fullName>
    </submittedName>
</protein>
<dbReference type="Proteomes" id="UP001147746">
    <property type="component" value="Unassembled WGS sequence"/>
</dbReference>
<reference evidence="2" key="1">
    <citation type="submission" date="2022-12" db="EMBL/GenBank/DDBJ databases">
        <authorList>
            <person name="Petersen C."/>
        </authorList>
    </citation>
    <scope>NUCLEOTIDE SEQUENCE</scope>
    <source>
        <strain evidence="2">IBT 21472</strain>
    </source>
</reference>
<feature type="compositionally biased region" description="Basic and acidic residues" evidence="1">
    <location>
        <begin position="11"/>
        <end position="21"/>
    </location>
</feature>
<evidence type="ECO:0000313" key="3">
    <source>
        <dbReference type="Proteomes" id="UP001147746"/>
    </source>
</evidence>
<sequence>MPHFRFPSSSDDEKFHQETARQRHKRTQQAQLSSIPLVRSVVLCKSPHLETIVDNPVALNNRPSPCFASFFGYRGSWWAA</sequence>
<dbReference type="AlphaFoldDB" id="A0A9W9GY33"/>
<reference evidence="2" key="2">
    <citation type="journal article" date="2023" name="IMA Fungus">
        <title>Comparative genomic study of the Penicillium genus elucidates a diverse pangenome and 15 lateral gene transfer events.</title>
        <authorList>
            <person name="Petersen C."/>
            <person name="Sorensen T."/>
            <person name="Nielsen M.R."/>
            <person name="Sondergaard T.E."/>
            <person name="Sorensen J.L."/>
            <person name="Fitzpatrick D.A."/>
            <person name="Frisvad J.C."/>
            <person name="Nielsen K.L."/>
        </authorList>
    </citation>
    <scope>NUCLEOTIDE SEQUENCE</scope>
    <source>
        <strain evidence="2">IBT 21472</strain>
    </source>
</reference>
<comment type="caution">
    <text evidence="2">The sequence shown here is derived from an EMBL/GenBank/DDBJ whole genome shotgun (WGS) entry which is preliminary data.</text>
</comment>
<name>A0A9W9GY33_9EURO</name>
<keyword evidence="3" id="KW-1185">Reference proteome</keyword>
<proteinExistence type="predicted"/>
<evidence type="ECO:0000256" key="1">
    <source>
        <dbReference type="SAM" id="MobiDB-lite"/>
    </source>
</evidence>
<organism evidence="2 3">
    <name type="scientific">Penicillium atrosanguineum</name>
    <dbReference type="NCBI Taxonomy" id="1132637"/>
    <lineage>
        <taxon>Eukaryota</taxon>
        <taxon>Fungi</taxon>
        <taxon>Dikarya</taxon>
        <taxon>Ascomycota</taxon>
        <taxon>Pezizomycotina</taxon>
        <taxon>Eurotiomycetes</taxon>
        <taxon>Eurotiomycetidae</taxon>
        <taxon>Eurotiales</taxon>
        <taxon>Aspergillaceae</taxon>
        <taxon>Penicillium</taxon>
    </lineage>
</organism>
<dbReference type="EMBL" id="JAPZBO010000008">
    <property type="protein sequence ID" value="KAJ5307591.1"/>
    <property type="molecule type" value="Genomic_DNA"/>
</dbReference>
<feature type="region of interest" description="Disordered" evidence="1">
    <location>
        <begin position="1"/>
        <end position="30"/>
    </location>
</feature>
<accession>A0A9W9GY33</accession>
<gene>
    <name evidence="2" type="ORF">N7476_008247</name>
</gene>